<name>A0A132AHQ5_SARSC</name>
<dbReference type="PANTHER" id="PTHR16515">
    <property type="entry name" value="PR DOMAIN ZINC FINGER PROTEIN"/>
    <property type="match status" value="1"/>
</dbReference>
<dbReference type="PANTHER" id="PTHR16515:SF59">
    <property type="entry name" value="PR DOMAIN ZINC FINGER PROTEIN 1"/>
    <property type="match status" value="1"/>
</dbReference>
<dbReference type="InterPro" id="IPR044413">
    <property type="entry name" value="PRDM1_PR-SET"/>
</dbReference>
<evidence type="ECO:0000313" key="5">
    <source>
        <dbReference type="Proteomes" id="UP000616769"/>
    </source>
</evidence>
<keyword evidence="4" id="KW-0808">Transferase</keyword>
<dbReference type="Proteomes" id="UP000616769">
    <property type="component" value="Unassembled WGS sequence"/>
</dbReference>
<dbReference type="InterPro" id="IPR001214">
    <property type="entry name" value="SET_dom"/>
</dbReference>
<dbReference type="Pfam" id="PF21549">
    <property type="entry name" value="PRDM2_PR"/>
    <property type="match status" value="2"/>
</dbReference>
<sequence length="324" mass="37159">MDDCSSNLNLDKISEKDFEQLSIYKVCDQSNDEIDLQIATRNISRAEATLPRNLILKPSKTIKDVSGVWSTDYIPRGTRFGPLIGKIYAKDAVPEGASRKYFWRIYTNLYENSDVNGGKNSTQTKRLRKFQISTTTEEEFCESDSTISNANKDEFENVHHRTLIDSDTEKVEKSEPSSTSSSADISTTEICSSTASSVSRTKFNEKIQSSTVLDSNLQYDRTIDNNDSDDEFRHITEPNRIEDYFYIDGADPNESNWMRYVNPAYSSTAQNLVACQINREIYFYTIKPIPPDQELLVWYCREFAQRLNYPASGEQMMLRIRKSS</sequence>
<feature type="compositionally biased region" description="Basic and acidic residues" evidence="3">
    <location>
        <begin position="161"/>
        <end position="175"/>
    </location>
</feature>
<dbReference type="GO" id="GO:0045165">
    <property type="term" value="P:cell fate commitment"/>
    <property type="evidence" value="ECO:0007669"/>
    <property type="project" value="TreeGrafter"/>
</dbReference>
<dbReference type="GO" id="GO:0008757">
    <property type="term" value="F:S-adenosylmethionine-dependent methyltransferase activity"/>
    <property type="evidence" value="ECO:0007669"/>
    <property type="project" value="UniProtKB-ARBA"/>
</dbReference>
<dbReference type="PROSITE" id="PS50280">
    <property type="entry name" value="SET"/>
    <property type="match status" value="1"/>
</dbReference>
<dbReference type="GO" id="GO:0008170">
    <property type="term" value="F:N-methyltransferase activity"/>
    <property type="evidence" value="ECO:0007669"/>
    <property type="project" value="UniProtKB-ARBA"/>
</dbReference>
<protein>
    <submittedName>
        <fullName evidence="4">Protein lysine methyltransferase-like protein</fullName>
    </submittedName>
</protein>
<dbReference type="Gene3D" id="2.170.270.10">
    <property type="entry name" value="SET domain"/>
    <property type="match status" value="2"/>
</dbReference>
<dbReference type="GO" id="GO:0005737">
    <property type="term" value="C:cytoplasm"/>
    <property type="evidence" value="ECO:0007669"/>
    <property type="project" value="TreeGrafter"/>
</dbReference>
<feature type="region of interest" description="Disordered" evidence="3">
    <location>
        <begin position="161"/>
        <end position="186"/>
    </location>
</feature>
<dbReference type="SUPFAM" id="SSF82199">
    <property type="entry name" value="SET domain"/>
    <property type="match status" value="1"/>
</dbReference>
<accession>A0A132AHQ5</accession>
<evidence type="ECO:0000256" key="2">
    <source>
        <dbReference type="ARBA" id="ARBA00023163"/>
    </source>
</evidence>
<dbReference type="GO" id="GO:0032259">
    <property type="term" value="P:methylation"/>
    <property type="evidence" value="ECO:0007669"/>
    <property type="project" value="UniProtKB-KW"/>
</dbReference>
<dbReference type="InterPro" id="IPR050331">
    <property type="entry name" value="Zinc_finger"/>
</dbReference>
<dbReference type="SMART" id="SM00317">
    <property type="entry name" value="SET"/>
    <property type="match status" value="1"/>
</dbReference>
<dbReference type="GO" id="GO:0001227">
    <property type="term" value="F:DNA-binding transcription repressor activity, RNA polymerase II-specific"/>
    <property type="evidence" value="ECO:0007669"/>
    <property type="project" value="InterPro"/>
</dbReference>
<dbReference type="OrthoDB" id="7327383at2759"/>
<dbReference type="InterPro" id="IPR046341">
    <property type="entry name" value="SET_dom_sf"/>
</dbReference>
<dbReference type="EMBL" id="JXLN01014964">
    <property type="protein sequence ID" value="KPM10339.1"/>
    <property type="molecule type" value="Genomic_DNA"/>
</dbReference>
<dbReference type="CDD" id="cd19187">
    <property type="entry name" value="PR-SET_PRDM1"/>
    <property type="match status" value="1"/>
</dbReference>
<dbReference type="GO" id="GO:0005634">
    <property type="term" value="C:nucleus"/>
    <property type="evidence" value="ECO:0007669"/>
    <property type="project" value="TreeGrafter"/>
</dbReference>
<evidence type="ECO:0000313" key="4">
    <source>
        <dbReference type="EMBL" id="KPM10339.1"/>
    </source>
</evidence>
<dbReference type="GO" id="GO:0000978">
    <property type="term" value="F:RNA polymerase II cis-regulatory region sequence-specific DNA binding"/>
    <property type="evidence" value="ECO:0007669"/>
    <property type="project" value="TreeGrafter"/>
</dbReference>
<comment type="caution">
    <text evidence="4">The sequence shown here is derived from an EMBL/GenBank/DDBJ whole genome shotgun (WGS) entry which is preliminary data.</text>
</comment>
<dbReference type="GO" id="GO:0008276">
    <property type="term" value="F:protein methyltransferase activity"/>
    <property type="evidence" value="ECO:0007669"/>
    <property type="project" value="UniProtKB-ARBA"/>
</dbReference>
<keyword evidence="2" id="KW-0804">Transcription</keyword>
<dbReference type="VEuPathDB" id="VectorBase:SSCA009747"/>
<keyword evidence="1" id="KW-0805">Transcription regulation</keyword>
<dbReference type="AlphaFoldDB" id="A0A132AHQ5"/>
<organism evidence="4 5">
    <name type="scientific">Sarcoptes scabiei</name>
    <name type="common">Itch mite</name>
    <name type="synonym">Acarus scabiei</name>
    <dbReference type="NCBI Taxonomy" id="52283"/>
    <lineage>
        <taxon>Eukaryota</taxon>
        <taxon>Metazoa</taxon>
        <taxon>Ecdysozoa</taxon>
        <taxon>Arthropoda</taxon>
        <taxon>Chelicerata</taxon>
        <taxon>Arachnida</taxon>
        <taxon>Acari</taxon>
        <taxon>Acariformes</taxon>
        <taxon>Sarcoptiformes</taxon>
        <taxon>Astigmata</taxon>
        <taxon>Psoroptidia</taxon>
        <taxon>Sarcoptoidea</taxon>
        <taxon>Sarcoptidae</taxon>
        <taxon>Sarcoptinae</taxon>
        <taxon>Sarcoptes</taxon>
    </lineage>
</organism>
<evidence type="ECO:0000256" key="3">
    <source>
        <dbReference type="SAM" id="MobiDB-lite"/>
    </source>
</evidence>
<feature type="compositionally biased region" description="Low complexity" evidence="3">
    <location>
        <begin position="176"/>
        <end position="186"/>
    </location>
</feature>
<proteinExistence type="predicted"/>
<reference evidence="4 5" key="1">
    <citation type="journal article" date="2015" name="Parasit. Vectors">
        <title>Draft genome of the scabies mite.</title>
        <authorList>
            <person name="Rider S.D.Jr."/>
            <person name="Morgan M.S."/>
            <person name="Arlian L.G."/>
        </authorList>
    </citation>
    <scope>NUCLEOTIDE SEQUENCE [LARGE SCALE GENOMIC DNA]</scope>
    <source>
        <strain evidence="4">Arlian Lab</strain>
    </source>
</reference>
<evidence type="ECO:0000256" key="1">
    <source>
        <dbReference type="ARBA" id="ARBA00023015"/>
    </source>
</evidence>
<keyword evidence="4" id="KW-0489">Methyltransferase</keyword>
<gene>
    <name evidence="4" type="ORF">QR98_0088930</name>
</gene>